<dbReference type="PANTHER" id="PTHR18964:SF149">
    <property type="entry name" value="BIFUNCTIONAL UDP-N-ACETYLGLUCOSAMINE 2-EPIMERASE_N-ACETYLMANNOSAMINE KINASE"/>
    <property type="match status" value="1"/>
</dbReference>
<comment type="function">
    <text evidence="1">Transcriptional repressor of xylose-utilizing enzymes.</text>
</comment>
<evidence type="ECO:0000313" key="5">
    <source>
        <dbReference type="EMBL" id="RAJ00552.1"/>
    </source>
</evidence>
<dbReference type="Gene3D" id="3.30.420.40">
    <property type="match status" value="2"/>
</dbReference>
<dbReference type="EMBL" id="QGTZ01000010">
    <property type="protein sequence ID" value="PWW36819.1"/>
    <property type="molecule type" value="Genomic_DNA"/>
</dbReference>
<organism evidence="4 6">
    <name type="scientific">Paenibacillus pabuli</name>
    <dbReference type="NCBI Taxonomy" id="1472"/>
    <lineage>
        <taxon>Bacteria</taxon>
        <taxon>Bacillati</taxon>
        <taxon>Bacillota</taxon>
        <taxon>Bacilli</taxon>
        <taxon>Bacillales</taxon>
        <taxon>Paenibacillaceae</taxon>
        <taxon>Paenibacillus</taxon>
    </lineage>
</organism>
<evidence type="ECO:0000313" key="7">
    <source>
        <dbReference type="Proteomes" id="UP000248827"/>
    </source>
</evidence>
<dbReference type="EMBL" id="QLLI01000002">
    <property type="protein sequence ID" value="RAJ00552.1"/>
    <property type="molecule type" value="Genomic_DNA"/>
</dbReference>
<evidence type="ECO:0000256" key="3">
    <source>
        <dbReference type="ARBA" id="ARBA00022629"/>
    </source>
</evidence>
<keyword evidence="3" id="KW-0119">Carbohydrate metabolism</keyword>
<dbReference type="InterPro" id="IPR043129">
    <property type="entry name" value="ATPase_NBD"/>
</dbReference>
<evidence type="ECO:0000313" key="4">
    <source>
        <dbReference type="EMBL" id="PWW36819.1"/>
    </source>
</evidence>
<dbReference type="InterPro" id="IPR036388">
    <property type="entry name" value="WH-like_DNA-bd_sf"/>
</dbReference>
<name>A0A855Y468_9BACL</name>
<proteinExistence type="inferred from homology"/>
<dbReference type="Proteomes" id="UP000248827">
    <property type="component" value="Unassembled WGS sequence"/>
</dbReference>
<reference evidence="4 6" key="1">
    <citation type="submission" date="2018-05" db="EMBL/GenBank/DDBJ databases">
        <title>Freshwater and sediment microbial communities from various areas in North America, analyzing microbe dynamics in response to fracking.</title>
        <authorList>
            <person name="Lamendella R."/>
        </authorList>
    </citation>
    <scope>NUCLEOTIDE SEQUENCE [LARGE SCALE GENOMIC DNA]</scope>
    <source>
        <strain evidence="4 6">DB-3</strain>
        <strain evidence="5 7">NG-13</strain>
    </source>
</reference>
<dbReference type="PANTHER" id="PTHR18964">
    <property type="entry name" value="ROK (REPRESSOR, ORF, KINASE) FAMILY"/>
    <property type="match status" value="1"/>
</dbReference>
<evidence type="ECO:0000256" key="1">
    <source>
        <dbReference type="ARBA" id="ARBA00002486"/>
    </source>
</evidence>
<evidence type="ECO:0000256" key="2">
    <source>
        <dbReference type="ARBA" id="ARBA00006479"/>
    </source>
</evidence>
<comment type="caution">
    <text evidence="4">The sequence shown here is derived from an EMBL/GenBank/DDBJ whole genome shotgun (WGS) entry which is preliminary data.</text>
</comment>
<dbReference type="SUPFAM" id="SSF46785">
    <property type="entry name" value="Winged helix' DNA-binding domain"/>
    <property type="match status" value="1"/>
</dbReference>
<dbReference type="Gene3D" id="1.10.10.10">
    <property type="entry name" value="Winged helix-like DNA-binding domain superfamily/Winged helix DNA-binding domain"/>
    <property type="match status" value="1"/>
</dbReference>
<dbReference type="RefSeq" id="WP_110001104.1">
    <property type="nucleotide sequence ID" value="NZ_QGTZ01000010.1"/>
</dbReference>
<dbReference type="InterPro" id="IPR036390">
    <property type="entry name" value="WH_DNA-bd_sf"/>
</dbReference>
<protein>
    <submittedName>
        <fullName evidence="4">ROK family protein</fullName>
    </submittedName>
</protein>
<keyword evidence="3" id="KW-0859">Xylose metabolism</keyword>
<evidence type="ECO:0000313" key="6">
    <source>
        <dbReference type="Proteomes" id="UP000247078"/>
    </source>
</evidence>
<dbReference type="OrthoDB" id="6501901at2"/>
<gene>
    <name evidence="5" type="ORF">DET54_10238</name>
    <name evidence="4" type="ORF">DET56_110259</name>
</gene>
<keyword evidence="7" id="KW-1185">Reference proteome</keyword>
<dbReference type="GO" id="GO:0042732">
    <property type="term" value="P:D-xylose metabolic process"/>
    <property type="evidence" value="ECO:0007669"/>
    <property type="project" value="UniProtKB-KW"/>
</dbReference>
<dbReference type="SUPFAM" id="SSF53067">
    <property type="entry name" value="Actin-like ATPase domain"/>
    <property type="match status" value="1"/>
</dbReference>
<sequence length="334" mass="37569">MKIANAYLMKEININHVRQVMKRVETATKPQLASLTKLSVVTVNSLVKELCDLGELFEDQTVPSNGGRPALTYRYNYDFSLALVMYINEKQGQDLITATVINLEDNMVFREEYTMPTFDQKHFYEIIGNVLAMHDSIKVIGIGIPGQTVNGEITVSSHRQLEGIRMTEELEAQFGLPVIMENDVNAAISGYCAKQDLDEDQCVIGMYFPTKYPPGMGIYLNGKVIKGKLGMAGEVKYLPMGVDWYSPVEEEVFIETVCKMIQTVNAILAPDQVVIYQNLVDQDAVIQAWEKYQAKLLMPSDPGLVLIDSFQEDFEAGMRWLTLKALEPALVQFN</sequence>
<comment type="similarity">
    <text evidence="2">Belongs to the ROK (NagC/XylR) family.</text>
</comment>
<dbReference type="InterPro" id="IPR000600">
    <property type="entry name" value="ROK"/>
</dbReference>
<dbReference type="AlphaFoldDB" id="A0A855Y468"/>
<dbReference type="Pfam" id="PF00480">
    <property type="entry name" value="ROK"/>
    <property type="match status" value="1"/>
</dbReference>
<accession>A0A855Y468</accession>
<dbReference type="Proteomes" id="UP000247078">
    <property type="component" value="Unassembled WGS sequence"/>
</dbReference>